<proteinExistence type="predicted"/>
<evidence type="ECO:0008006" key="4">
    <source>
        <dbReference type="Google" id="ProtNLM"/>
    </source>
</evidence>
<evidence type="ECO:0000313" key="2">
    <source>
        <dbReference type="EMBL" id="MFB9737821.1"/>
    </source>
</evidence>
<reference evidence="2 3" key="1">
    <citation type="submission" date="2024-09" db="EMBL/GenBank/DDBJ databases">
        <authorList>
            <person name="Sun Q."/>
            <person name="Mori K."/>
        </authorList>
    </citation>
    <scope>NUCLEOTIDE SEQUENCE [LARGE SCALE GENOMIC DNA]</scope>
    <source>
        <strain evidence="2 3">JCM 10918</strain>
    </source>
</reference>
<feature type="region of interest" description="Disordered" evidence="1">
    <location>
        <begin position="1"/>
        <end position="25"/>
    </location>
</feature>
<sequence>MTDPPSERTPDAAPALEGAPDAEPEQPALRLLSPAQAAAELSAAGEAARGFLGLDPVTQNAALLGRELAHRDAVVLRYGETLLGCAVNPEQPRQAEVAVTAADAPAMGALLEFLRTYQRCSSFVSLVPDGRDTSAFEAHGFRTVGTLRGHRFAQGRYHDVRVLAWTA</sequence>
<dbReference type="Proteomes" id="UP001589703">
    <property type="component" value="Unassembled WGS sequence"/>
</dbReference>
<feature type="compositionally biased region" description="Basic and acidic residues" evidence="1">
    <location>
        <begin position="1"/>
        <end position="10"/>
    </location>
</feature>
<dbReference type="EMBL" id="JBHMAR010000034">
    <property type="protein sequence ID" value="MFB9737821.1"/>
    <property type="molecule type" value="Genomic_DNA"/>
</dbReference>
<evidence type="ECO:0000256" key="1">
    <source>
        <dbReference type="SAM" id="MobiDB-lite"/>
    </source>
</evidence>
<gene>
    <name evidence="2" type="ORF">ACFFRO_22290</name>
</gene>
<dbReference type="RefSeq" id="WP_385859635.1">
    <property type="nucleotide sequence ID" value="NZ_JBHMAR010000034.1"/>
</dbReference>
<organism evidence="2 3">
    <name type="scientific">Streptomyces thermocoprophilus</name>
    <dbReference type="NCBI Taxonomy" id="78356"/>
    <lineage>
        <taxon>Bacteria</taxon>
        <taxon>Bacillati</taxon>
        <taxon>Actinomycetota</taxon>
        <taxon>Actinomycetes</taxon>
        <taxon>Kitasatosporales</taxon>
        <taxon>Streptomycetaceae</taxon>
        <taxon>Streptomyces</taxon>
    </lineage>
</organism>
<name>A0ABV5VJ43_9ACTN</name>
<evidence type="ECO:0000313" key="3">
    <source>
        <dbReference type="Proteomes" id="UP001589703"/>
    </source>
</evidence>
<accession>A0ABV5VJ43</accession>
<protein>
    <recommendedName>
        <fullName evidence="4">N-acetyltransferase domain-containing protein</fullName>
    </recommendedName>
</protein>
<keyword evidence="3" id="KW-1185">Reference proteome</keyword>
<comment type="caution">
    <text evidence="2">The sequence shown here is derived from an EMBL/GenBank/DDBJ whole genome shotgun (WGS) entry which is preliminary data.</text>
</comment>